<name>A0AAU7GI93_9MICO</name>
<proteinExistence type="predicted"/>
<keyword evidence="1 2" id="KW-0238">DNA-binding</keyword>
<dbReference type="RefSeq" id="WP_348790075.1">
    <property type="nucleotide sequence ID" value="NZ_CP157390.1"/>
</dbReference>
<feature type="domain" description="HTH tetR-type" evidence="3">
    <location>
        <begin position="7"/>
        <end position="67"/>
    </location>
</feature>
<sequence length="194" mass="21894">MGRTPDPNRKPELLARIMDHVATEPLSRMTFRSLASALGVSTYSFVYHFGSRQEMIDAILEEGVRQQTSAQEGVDFSAFDRDQFADWYKAAFRTSLKDANRTGLRLQFEAGALEPVDPDIGKRVTTSFTEWRGTVKAWIKQQGVETRRAGVLAHWMVDTAAGLHFGYLLSGDRTATVQAFDLFLNAFFREVYAE</sequence>
<dbReference type="GO" id="GO:0003677">
    <property type="term" value="F:DNA binding"/>
    <property type="evidence" value="ECO:0007669"/>
    <property type="project" value="UniProtKB-UniRule"/>
</dbReference>
<feature type="DNA-binding region" description="H-T-H motif" evidence="2">
    <location>
        <begin position="30"/>
        <end position="49"/>
    </location>
</feature>
<evidence type="ECO:0000256" key="2">
    <source>
        <dbReference type="PROSITE-ProRule" id="PRU00335"/>
    </source>
</evidence>
<dbReference type="AlphaFoldDB" id="A0AAU7GI93"/>
<dbReference type="InterPro" id="IPR001647">
    <property type="entry name" value="HTH_TetR"/>
</dbReference>
<dbReference type="EMBL" id="CP157390">
    <property type="protein sequence ID" value="XBM50166.1"/>
    <property type="molecule type" value="Genomic_DNA"/>
</dbReference>
<accession>A0AAU7GI93</accession>
<dbReference type="PROSITE" id="PS50977">
    <property type="entry name" value="HTH_TETR_2"/>
    <property type="match status" value="1"/>
</dbReference>
<evidence type="ECO:0000313" key="4">
    <source>
        <dbReference type="EMBL" id="XBM50166.1"/>
    </source>
</evidence>
<evidence type="ECO:0000256" key="1">
    <source>
        <dbReference type="ARBA" id="ARBA00023125"/>
    </source>
</evidence>
<reference evidence="4" key="1">
    <citation type="submission" date="2024-05" db="EMBL/GenBank/DDBJ databases">
        <title>The Natural Products Discovery Center: Release of the First 8490 Sequenced Strains for Exploring Actinobacteria Biosynthetic Diversity.</title>
        <authorList>
            <person name="Kalkreuter E."/>
            <person name="Kautsar S.A."/>
            <person name="Yang D."/>
            <person name="Bader C.D."/>
            <person name="Teijaro C.N."/>
            <person name="Fluegel L."/>
            <person name="Davis C.M."/>
            <person name="Simpson J.R."/>
            <person name="Lauterbach L."/>
            <person name="Steele A.D."/>
            <person name="Gui C."/>
            <person name="Meng S."/>
            <person name="Li G."/>
            <person name="Viehrig K."/>
            <person name="Ye F."/>
            <person name="Su P."/>
            <person name="Kiefer A.F."/>
            <person name="Nichols A."/>
            <person name="Cepeda A.J."/>
            <person name="Yan W."/>
            <person name="Fan B."/>
            <person name="Jiang Y."/>
            <person name="Adhikari A."/>
            <person name="Zheng C.-J."/>
            <person name="Schuster L."/>
            <person name="Cowan T.M."/>
            <person name="Smanski M.J."/>
            <person name="Chevrette M.G."/>
            <person name="de Carvalho L.P.S."/>
            <person name="Shen B."/>
        </authorList>
    </citation>
    <scope>NUCLEOTIDE SEQUENCE</scope>
    <source>
        <strain evidence="4">NPDC080035</strain>
    </source>
</reference>
<dbReference type="InterPro" id="IPR009057">
    <property type="entry name" value="Homeodomain-like_sf"/>
</dbReference>
<dbReference type="SUPFAM" id="SSF46689">
    <property type="entry name" value="Homeodomain-like"/>
    <property type="match status" value="1"/>
</dbReference>
<organism evidence="4">
    <name type="scientific">Leifsonia sp. NPDC080035</name>
    <dbReference type="NCBI Taxonomy" id="3143936"/>
    <lineage>
        <taxon>Bacteria</taxon>
        <taxon>Bacillati</taxon>
        <taxon>Actinomycetota</taxon>
        <taxon>Actinomycetes</taxon>
        <taxon>Micrococcales</taxon>
        <taxon>Microbacteriaceae</taxon>
        <taxon>Leifsonia</taxon>
    </lineage>
</organism>
<gene>
    <name evidence="4" type="ORF">AAME72_09910</name>
</gene>
<dbReference type="Gene3D" id="1.10.357.10">
    <property type="entry name" value="Tetracycline Repressor, domain 2"/>
    <property type="match status" value="1"/>
</dbReference>
<evidence type="ECO:0000259" key="3">
    <source>
        <dbReference type="PROSITE" id="PS50977"/>
    </source>
</evidence>
<protein>
    <submittedName>
        <fullName evidence="4">TetR/AcrR family transcriptional regulator</fullName>
    </submittedName>
</protein>